<evidence type="ECO:0000256" key="5">
    <source>
        <dbReference type="ARBA" id="ARBA00022692"/>
    </source>
</evidence>
<name>A0A2T0AQB1_9FIRM</name>
<dbReference type="Pfam" id="PF04143">
    <property type="entry name" value="Sulf_transp"/>
    <property type="match status" value="1"/>
</dbReference>
<keyword evidence="7 9" id="KW-0472">Membrane</keyword>
<keyword evidence="5 9" id="KW-0812">Transmembrane</keyword>
<feature type="transmembrane region" description="Helical" evidence="9">
    <location>
        <begin position="356"/>
        <end position="381"/>
    </location>
</feature>
<comment type="caution">
    <text evidence="10">The sequence shown here is derived from an EMBL/GenBank/DDBJ whole genome shotgun (WGS) entry which is preliminary data.</text>
</comment>
<keyword evidence="4" id="KW-0997">Cell inner membrane</keyword>
<reference evidence="10 11" key="1">
    <citation type="submission" date="2018-03" db="EMBL/GenBank/DDBJ databases">
        <title>Genome sequence of Moorella humiferrea DSM 23265.</title>
        <authorList>
            <person name="Poehlein A."/>
            <person name="Daniel R."/>
        </authorList>
    </citation>
    <scope>NUCLEOTIDE SEQUENCE [LARGE SCALE GENOMIC DNA]</scope>
    <source>
        <strain evidence="10 11">DSM 23265</strain>
    </source>
</reference>
<feature type="transmembrane region" description="Helical" evidence="9">
    <location>
        <begin position="75"/>
        <end position="94"/>
    </location>
</feature>
<dbReference type="AlphaFoldDB" id="A0A2T0AQB1"/>
<evidence type="ECO:0000256" key="4">
    <source>
        <dbReference type="ARBA" id="ARBA00022519"/>
    </source>
</evidence>
<organism evidence="10 11">
    <name type="scientific">Neomoorella humiferrea</name>
    <dbReference type="NCBI Taxonomy" id="676965"/>
    <lineage>
        <taxon>Bacteria</taxon>
        <taxon>Bacillati</taxon>
        <taxon>Bacillota</taxon>
        <taxon>Clostridia</taxon>
        <taxon>Neomoorellales</taxon>
        <taxon>Neomoorellaceae</taxon>
        <taxon>Neomoorella</taxon>
    </lineage>
</organism>
<dbReference type="EMBL" id="PVXM01000043">
    <property type="protein sequence ID" value="PRR71241.1"/>
    <property type="molecule type" value="Genomic_DNA"/>
</dbReference>
<keyword evidence="11" id="KW-1185">Reference proteome</keyword>
<feature type="transmembrane region" description="Helical" evidence="9">
    <location>
        <begin position="331"/>
        <end position="350"/>
    </location>
</feature>
<evidence type="ECO:0000313" key="11">
    <source>
        <dbReference type="Proteomes" id="UP000238415"/>
    </source>
</evidence>
<feature type="transmembrane region" description="Helical" evidence="9">
    <location>
        <begin position="231"/>
        <end position="249"/>
    </location>
</feature>
<sequence length="391" mass="42879">MAEERMKGRLLGSQEPYALITALLALAVFWWLKSRGPGLGEAWIFGLGFGFVLQRSRFCFVAAFRDPFITGNTSVARAVVIALMTAVIGMTLVARTGLPLADVHPAGWHTLAGGLLFGTGMVLAGGCASGNLMRVGEGHLQQWIVLFAFIGGSLWGSHDFEWWQGASIGRSPIIFFPHIIGWGPALAFQLLALGAIYLALMGLEKRFFPDFTPAPRERQPYQLRRLWAQPWSYWTGGIALAVLDVLLTWRGGQPWGITTAFSYWGAWIWQIFKGALPDWYYYNLPAHRQALEMGFLGEPRTLLDVGLVIGAFLGSLAGSEFRLHRPRRWPLIAAAVAGGLLMGYGARIAMGCNIGAFFNGIASFSLHGWLFGLGLISGAYVGSRLLLRFLL</sequence>
<feature type="transmembrane region" description="Helical" evidence="9">
    <location>
        <begin position="178"/>
        <end position="200"/>
    </location>
</feature>
<evidence type="ECO:0000256" key="1">
    <source>
        <dbReference type="ARBA" id="ARBA00004429"/>
    </source>
</evidence>
<protein>
    <submittedName>
        <fullName evidence="10">Putative inner membrane protein</fullName>
    </submittedName>
</protein>
<gene>
    <name evidence="10" type="ORF">MOHU_16670</name>
</gene>
<comment type="similarity">
    <text evidence="8">Belongs to the TsuA/YedE (TC 9.B.102) family.</text>
</comment>
<feature type="transmembrane region" description="Helical" evidence="9">
    <location>
        <begin position="301"/>
        <end position="319"/>
    </location>
</feature>
<proteinExistence type="inferred from homology"/>
<evidence type="ECO:0000256" key="3">
    <source>
        <dbReference type="ARBA" id="ARBA00022475"/>
    </source>
</evidence>
<keyword evidence="6 9" id="KW-1133">Transmembrane helix</keyword>
<comment type="subcellular location">
    <subcellularLocation>
        <location evidence="1">Cell inner membrane</location>
        <topology evidence="1">Multi-pass membrane protein</topology>
    </subcellularLocation>
</comment>
<feature type="transmembrane region" description="Helical" evidence="9">
    <location>
        <begin position="106"/>
        <end position="128"/>
    </location>
</feature>
<dbReference type="GO" id="GO:0005886">
    <property type="term" value="C:plasma membrane"/>
    <property type="evidence" value="ECO:0007669"/>
    <property type="project" value="UniProtKB-SubCell"/>
</dbReference>
<evidence type="ECO:0000256" key="2">
    <source>
        <dbReference type="ARBA" id="ARBA00022448"/>
    </source>
</evidence>
<keyword evidence="3" id="KW-1003">Cell membrane</keyword>
<accession>A0A2T0AQB1</accession>
<dbReference type="RefSeq" id="WP_106005624.1">
    <property type="nucleotide sequence ID" value="NZ_CP136419.1"/>
</dbReference>
<evidence type="ECO:0000256" key="7">
    <source>
        <dbReference type="ARBA" id="ARBA00023136"/>
    </source>
</evidence>
<dbReference type="InterPro" id="IPR007272">
    <property type="entry name" value="Sulf_transp_TsuA/YedE"/>
</dbReference>
<feature type="transmembrane region" description="Helical" evidence="9">
    <location>
        <begin position="44"/>
        <end position="63"/>
    </location>
</feature>
<dbReference type="OrthoDB" id="9794165at2"/>
<feature type="transmembrane region" description="Helical" evidence="9">
    <location>
        <begin position="140"/>
        <end position="158"/>
    </location>
</feature>
<feature type="transmembrane region" description="Helical" evidence="9">
    <location>
        <begin position="16"/>
        <end position="32"/>
    </location>
</feature>
<keyword evidence="2" id="KW-0813">Transport</keyword>
<dbReference type="PANTHER" id="PTHR30574">
    <property type="entry name" value="INNER MEMBRANE PROTEIN YEDE"/>
    <property type="match status" value="1"/>
</dbReference>
<evidence type="ECO:0000256" key="6">
    <source>
        <dbReference type="ARBA" id="ARBA00022989"/>
    </source>
</evidence>
<evidence type="ECO:0000256" key="9">
    <source>
        <dbReference type="SAM" id="Phobius"/>
    </source>
</evidence>
<evidence type="ECO:0000313" key="10">
    <source>
        <dbReference type="EMBL" id="PRR71241.1"/>
    </source>
</evidence>
<dbReference type="Proteomes" id="UP000238415">
    <property type="component" value="Unassembled WGS sequence"/>
</dbReference>
<evidence type="ECO:0000256" key="8">
    <source>
        <dbReference type="ARBA" id="ARBA00035655"/>
    </source>
</evidence>
<dbReference type="PANTHER" id="PTHR30574:SF1">
    <property type="entry name" value="SULPHUR TRANSPORT DOMAIN-CONTAINING PROTEIN"/>
    <property type="match status" value="1"/>
</dbReference>